<keyword evidence="4 5" id="KW-0472">Membrane</keyword>
<feature type="domain" description="Calcineurin-like phosphoesterase" evidence="6">
    <location>
        <begin position="120"/>
        <end position="347"/>
    </location>
</feature>
<reference evidence="8" key="3">
    <citation type="submission" date="2025-08" db="UniProtKB">
        <authorList>
            <consortium name="RefSeq"/>
        </authorList>
    </citation>
    <scope>IDENTIFICATION</scope>
    <source>
        <strain evidence="8">CBS 342.82</strain>
    </source>
</reference>
<reference evidence="8" key="1">
    <citation type="submission" date="2020-01" db="EMBL/GenBank/DDBJ databases">
        <authorList>
            <consortium name="DOE Joint Genome Institute"/>
            <person name="Haridas S."/>
            <person name="Albert R."/>
            <person name="Binder M."/>
            <person name="Bloem J."/>
            <person name="Labutti K."/>
            <person name="Salamov A."/>
            <person name="Andreopoulos B."/>
            <person name="Baker S.E."/>
            <person name="Barry K."/>
            <person name="Bills G."/>
            <person name="Bluhm B.H."/>
            <person name="Cannon C."/>
            <person name="Castanera R."/>
            <person name="Culley D.E."/>
            <person name="Daum C."/>
            <person name="Ezra D."/>
            <person name="Gonzalez J.B."/>
            <person name="Henrissat B."/>
            <person name="Kuo A."/>
            <person name="Liang C."/>
            <person name="Lipzen A."/>
            <person name="Lutzoni F."/>
            <person name="Magnuson J."/>
            <person name="Mondo S."/>
            <person name="Nolan M."/>
            <person name="Ohm R."/>
            <person name="Pangilinan J."/>
            <person name="Park H.-J."/>
            <person name="Ramirez L."/>
            <person name="Alfaro M."/>
            <person name="Sun H."/>
            <person name="Tritt A."/>
            <person name="Yoshinaga Y."/>
            <person name="Zwiers L.-H."/>
            <person name="Turgeon B.G."/>
            <person name="Goodwin S.B."/>
            <person name="Spatafora J.W."/>
            <person name="Crous P.W."/>
            <person name="Grigoriev I.V."/>
        </authorList>
    </citation>
    <scope>NUCLEOTIDE SEQUENCE</scope>
    <source>
        <strain evidence="8">CBS 342.82</strain>
    </source>
</reference>
<name>A0A6J3M9T4_9PEZI</name>
<dbReference type="RefSeq" id="XP_033461634.1">
    <property type="nucleotide sequence ID" value="XM_033604552.1"/>
</dbReference>
<sequence>MPLSRLSWLLFRILLVPAFIGTAYLYYFPLVQDCHFPQPIGDTCHTRPGYRDDDVGRTAPFRLLAIGDPQLEGDTSLPDLDAPTFPSIKRVWDNVQESGLGTLSTELIPAGSALLLSDIPTNLQAYRKRLDLWGNDHYLAHVYARVKAHTHPSHIVVLGDLLGSQWIQDDEFERRSSRFWNRVFSDGEKLPEEIMAKDSGHREILGSDQSWKNRIIAVAGNHDIGYAGDVNQDRMRRFEDAFGNVNWAMTFSHNESDASSLPLSESEVFPELRLVILNSMNLDGPAQDMDLQQQSHDFLEQEFLEQQKLSSQTATVLLTHIPLYKPEGVCVDGPFFTYWPPENGGGLKEQNHLDQDVSRYMLNGFAGQDGKRQTIILNGHDHEGCQTWHQMTELISEDNTTESIWVVHNDTDRSISKTIDDTAGVREITVRSIMGEFGGNVGFLSAWWDCEKQRWQIEYASCMFGVQHIWWAIYVVDMIVSALGVLTIVLSTLESEPNRKKYKTA</sequence>
<protein>
    <recommendedName>
        <fullName evidence="6">Calcineurin-like phosphoesterase domain-containing protein</fullName>
    </recommendedName>
</protein>
<gene>
    <name evidence="8" type="ORF">K489DRAFT_379030</name>
</gene>
<dbReference type="AlphaFoldDB" id="A0A6J3M9T4"/>
<dbReference type="GO" id="GO:0005783">
    <property type="term" value="C:endoplasmic reticulum"/>
    <property type="evidence" value="ECO:0007669"/>
    <property type="project" value="TreeGrafter"/>
</dbReference>
<evidence type="ECO:0000256" key="2">
    <source>
        <dbReference type="ARBA" id="ARBA00022692"/>
    </source>
</evidence>
<dbReference type="Gene3D" id="3.60.21.10">
    <property type="match status" value="1"/>
</dbReference>
<dbReference type="GeneID" id="54362352"/>
<keyword evidence="7" id="KW-1185">Reference proteome</keyword>
<dbReference type="OrthoDB" id="9984693at2759"/>
<organism evidence="8">
    <name type="scientific">Dissoconium aciculare CBS 342.82</name>
    <dbReference type="NCBI Taxonomy" id="1314786"/>
    <lineage>
        <taxon>Eukaryota</taxon>
        <taxon>Fungi</taxon>
        <taxon>Dikarya</taxon>
        <taxon>Ascomycota</taxon>
        <taxon>Pezizomycotina</taxon>
        <taxon>Dothideomycetes</taxon>
        <taxon>Dothideomycetidae</taxon>
        <taxon>Mycosphaerellales</taxon>
        <taxon>Dissoconiaceae</taxon>
        <taxon>Dissoconium</taxon>
    </lineage>
</organism>
<evidence type="ECO:0000256" key="1">
    <source>
        <dbReference type="ARBA" id="ARBA00004141"/>
    </source>
</evidence>
<keyword evidence="2 5" id="KW-0812">Transmembrane</keyword>
<comment type="subcellular location">
    <subcellularLocation>
        <location evidence="1">Membrane</location>
        <topology evidence="1">Multi-pass membrane protein</topology>
    </subcellularLocation>
</comment>
<dbReference type="PANTHER" id="PTHR13315">
    <property type="entry name" value="METALLO PHOSPHOESTERASE RELATED"/>
    <property type="match status" value="1"/>
</dbReference>
<dbReference type="GO" id="GO:0016020">
    <property type="term" value="C:membrane"/>
    <property type="evidence" value="ECO:0007669"/>
    <property type="project" value="UniProtKB-SubCell"/>
</dbReference>
<keyword evidence="3 5" id="KW-1133">Transmembrane helix</keyword>
<dbReference type="InterPro" id="IPR029052">
    <property type="entry name" value="Metallo-depent_PP-like"/>
</dbReference>
<proteinExistence type="predicted"/>
<dbReference type="PANTHER" id="PTHR13315:SF1">
    <property type="entry name" value="PROTEIN TED1"/>
    <property type="match status" value="1"/>
</dbReference>
<dbReference type="GO" id="GO:0006506">
    <property type="term" value="P:GPI anchor biosynthetic process"/>
    <property type="evidence" value="ECO:0007669"/>
    <property type="project" value="InterPro"/>
</dbReference>
<feature type="transmembrane region" description="Helical" evidence="5">
    <location>
        <begin position="469"/>
        <end position="493"/>
    </location>
</feature>
<reference evidence="8" key="2">
    <citation type="submission" date="2020-04" db="EMBL/GenBank/DDBJ databases">
        <authorList>
            <consortium name="NCBI Genome Project"/>
        </authorList>
    </citation>
    <scope>NUCLEOTIDE SEQUENCE</scope>
    <source>
        <strain evidence="8">CBS 342.82</strain>
    </source>
</reference>
<dbReference type="InterPro" id="IPR004843">
    <property type="entry name" value="Calcineurin-like_PHP"/>
</dbReference>
<dbReference type="Pfam" id="PF00149">
    <property type="entry name" value="Metallophos"/>
    <property type="match status" value="1"/>
</dbReference>
<evidence type="ECO:0000313" key="7">
    <source>
        <dbReference type="Proteomes" id="UP000504637"/>
    </source>
</evidence>
<evidence type="ECO:0000256" key="5">
    <source>
        <dbReference type="SAM" id="Phobius"/>
    </source>
</evidence>
<dbReference type="Proteomes" id="UP000504637">
    <property type="component" value="Unplaced"/>
</dbReference>
<evidence type="ECO:0000256" key="3">
    <source>
        <dbReference type="ARBA" id="ARBA00022989"/>
    </source>
</evidence>
<feature type="transmembrane region" description="Helical" evidence="5">
    <location>
        <begin position="9"/>
        <end position="28"/>
    </location>
</feature>
<accession>A0A6J3M9T4</accession>
<dbReference type="SUPFAM" id="SSF56300">
    <property type="entry name" value="Metallo-dependent phosphatases"/>
    <property type="match status" value="1"/>
</dbReference>
<evidence type="ECO:0000313" key="8">
    <source>
        <dbReference type="RefSeq" id="XP_033461634.1"/>
    </source>
</evidence>
<evidence type="ECO:0000256" key="4">
    <source>
        <dbReference type="ARBA" id="ARBA00023136"/>
    </source>
</evidence>
<dbReference type="InterPro" id="IPR033308">
    <property type="entry name" value="PGAP5/Cdc1/Ted1"/>
</dbReference>
<evidence type="ECO:0000259" key="6">
    <source>
        <dbReference type="Pfam" id="PF00149"/>
    </source>
</evidence>
<dbReference type="GO" id="GO:0016787">
    <property type="term" value="F:hydrolase activity"/>
    <property type="evidence" value="ECO:0007669"/>
    <property type="project" value="InterPro"/>
</dbReference>